<accession>A0AAW0YL56</accession>
<feature type="region of interest" description="Disordered" evidence="1">
    <location>
        <begin position="618"/>
        <end position="645"/>
    </location>
</feature>
<name>A0AAW0YL56_CHEQU</name>
<comment type="caution">
    <text evidence="2">The sequence shown here is derived from an EMBL/GenBank/DDBJ whole genome shotgun (WGS) entry which is preliminary data.</text>
</comment>
<organism evidence="2 3">
    <name type="scientific">Cherax quadricarinatus</name>
    <name type="common">Australian red claw crayfish</name>
    <dbReference type="NCBI Taxonomy" id="27406"/>
    <lineage>
        <taxon>Eukaryota</taxon>
        <taxon>Metazoa</taxon>
        <taxon>Ecdysozoa</taxon>
        <taxon>Arthropoda</taxon>
        <taxon>Crustacea</taxon>
        <taxon>Multicrustacea</taxon>
        <taxon>Malacostraca</taxon>
        <taxon>Eumalacostraca</taxon>
        <taxon>Eucarida</taxon>
        <taxon>Decapoda</taxon>
        <taxon>Pleocyemata</taxon>
        <taxon>Astacidea</taxon>
        <taxon>Parastacoidea</taxon>
        <taxon>Parastacidae</taxon>
        <taxon>Cherax</taxon>
    </lineage>
</organism>
<keyword evidence="3" id="KW-1185">Reference proteome</keyword>
<sequence>MICNSGLLITRKLKELVTGGDFSPNKRSTPVKAVTAKPVSAEPVPVYYDDVRPGHDPRPGHPLGGRQDLDTWENLSEVFESPSLVCGSLSESQFYSEPHYSSLSRPGKTQQEYTKLNGKTVRLYSSLPRASLTRGHSTQQFYAPTSSTLPPPPPPPPSCVPAKLTLTEDSASVRYVALSDIYAELPRKKKKPCTMLSCSSVHHRHHHNTAYNTYSNTVYSTIPYSKTNSNTLYSSPDQDKKFRSLEFSSKKQDKSKFFQKFNSLDRSWKSFMTPRTNCKKAVETPAWNYSDSSVITESCSRKGSRGRLKQEASRDTLNTSSKSRGFQPWSRNNHSHAEDTVQAKSRRPTIFRIRQSCGSNSKVPVGSDPKVPVHLPTGSDSRTHQPTGSDSTNLTLTESYSRTHTLNGSNSRVGVQQTAGTSANDIATNTRENVTLVRQKHSGGQQEQHNGGQQEQHNGGQQEQHNGGQQEQHNGGQQEQDNSGQQEQDSGSQQEQRSNGQQEQRNSGQQGGNDGTYQCHTLPKAHREVRDCHRSSNAFRSDKMPLATWEPFFCVLLQDETTFTAYRSEEMAVIPGTPIRPRPHKLIGDSLFYDLPRMRLDGGARAFRRRWGYELTPPPTLVEEEEENDEDPYSILHDDDNLSFGETRSLRDDYLFHSSQ</sequence>
<evidence type="ECO:0000256" key="1">
    <source>
        <dbReference type="SAM" id="MobiDB-lite"/>
    </source>
</evidence>
<evidence type="ECO:0000313" key="2">
    <source>
        <dbReference type="EMBL" id="KAK8752181.1"/>
    </source>
</evidence>
<feature type="compositionally biased region" description="Polar residues" evidence="1">
    <location>
        <begin position="378"/>
        <end position="395"/>
    </location>
</feature>
<feature type="region of interest" description="Disordered" evidence="1">
    <location>
        <begin position="439"/>
        <end position="519"/>
    </location>
</feature>
<feature type="compositionally biased region" description="Acidic residues" evidence="1">
    <location>
        <begin position="622"/>
        <end position="632"/>
    </location>
</feature>
<feature type="compositionally biased region" description="Low complexity" evidence="1">
    <location>
        <begin position="443"/>
        <end position="507"/>
    </location>
</feature>
<dbReference type="Proteomes" id="UP001445076">
    <property type="component" value="Unassembled WGS sequence"/>
</dbReference>
<dbReference type="AlphaFoldDB" id="A0AAW0YL56"/>
<reference evidence="2 3" key="1">
    <citation type="journal article" date="2024" name="BMC Genomics">
        <title>Genome assembly of redclaw crayfish (Cherax quadricarinatus) provides insights into its immune adaptation and hypoxia tolerance.</title>
        <authorList>
            <person name="Liu Z."/>
            <person name="Zheng J."/>
            <person name="Li H."/>
            <person name="Fang K."/>
            <person name="Wang S."/>
            <person name="He J."/>
            <person name="Zhou D."/>
            <person name="Weng S."/>
            <person name="Chi M."/>
            <person name="Gu Z."/>
            <person name="He J."/>
            <person name="Li F."/>
            <person name="Wang M."/>
        </authorList>
    </citation>
    <scope>NUCLEOTIDE SEQUENCE [LARGE SCALE GENOMIC DNA]</scope>
    <source>
        <strain evidence="2">ZL_2023a</strain>
    </source>
</reference>
<feature type="compositionally biased region" description="Polar residues" evidence="1">
    <location>
        <begin position="315"/>
        <end position="332"/>
    </location>
</feature>
<dbReference type="EMBL" id="JARKIK010000005">
    <property type="protein sequence ID" value="KAK8752181.1"/>
    <property type="molecule type" value="Genomic_DNA"/>
</dbReference>
<evidence type="ECO:0000313" key="3">
    <source>
        <dbReference type="Proteomes" id="UP001445076"/>
    </source>
</evidence>
<feature type="region of interest" description="Disordered" evidence="1">
    <location>
        <begin position="298"/>
        <end position="395"/>
    </location>
</feature>
<protein>
    <submittedName>
        <fullName evidence="2">Uncharacterized protein</fullName>
    </submittedName>
</protein>
<proteinExistence type="predicted"/>
<gene>
    <name evidence="2" type="ORF">OTU49_012435</name>
</gene>
<feature type="non-terminal residue" evidence="2">
    <location>
        <position position="660"/>
    </location>
</feature>